<accession>A0A2P2QWR5</accession>
<reference evidence="1" key="1">
    <citation type="submission" date="2018-02" db="EMBL/GenBank/DDBJ databases">
        <title>Rhizophora mucronata_Transcriptome.</title>
        <authorList>
            <person name="Meera S.P."/>
            <person name="Sreeshan A."/>
            <person name="Augustine A."/>
        </authorList>
    </citation>
    <scope>NUCLEOTIDE SEQUENCE</scope>
    <source>
        <tissue evidence="1">Leaf</tissue>
    </source>
</reference>
<dbReference type="EMBL" id="GGEC01090965">
    <property type="protein sequence ID" value="MBX71449.1"/>
    <property type="molecule type" value="Transcribed_RNA"/>
</dbReference>
<name>A0A2P2QWR5_RHIMU</name>
<sequence length="97" mass="11114">MFLLTRNGVLPLLSCALFRGIHKAILILLLDSPLWLMRYICIVQVVKGLNDMGWTSSDRLMTDAIKVHELTRLNLYKFKQFMQGVEALAFILRCLCG</sequence>
<dbReference type="AlphaFoldDB" id="A0A2P2QWR5"/>
<protein>
    <submittedName>
        <fullName evidence="1">Uncharacterized protein</fullName>
    </submittedName>
</protein>
<proteinExistence type="predicted"/>
<organism evidence="1">
    <name type="scientific">Rhizophora mucronata</name>
    <name type="common">Asiatic mangrove</name>
    <dbReference type="NCBI Taxonomy" id="61149"/>
    <lineage>
        <taxon>Eukaryota</taxon>
        <taxon>Viridiplantae</taxon>
        <taxon>Streptophyta</taxon>
        <taxon>Embryophyta</taxon>
        <taxon>Tracheophyta</taxon>
        <taxon>Spermatophyta</taxon>
        <taxon>Magnoliopsida</taxon>
        <taxon>eudicotyledons</taxon>
        <taxon>Gunneridae</taxon>
        <taxon>Pentapetalae</taxon>
        <taxon>rosids</taxon>
        <taxon>fabids</taxon>
        <taxon>Malpighiales</taxon>
        <taxon>Rhizophoraceae</taxon>
        <taxon>Rhizophora</taxon>
    </lineage>
</organism>
<evidence type="ECO:0000313" key="1">
    <source>
        <dbReference type="EMBL" id="MBX71449.1"/>
    </source>
</evidence>